<dbReference type="AlphaFoldDB" id="A0AAQ3LGA6"/>
<dbReference type="InterPro" id="IPR017850">
    <property type="entry name" value="Alkaline_phosphatase_core_sf"/>
</dbReference>
<proteinExistence type="inferred from homology"/>
<feature type="region of interest" description="Disordered" evidence="7">
    <location>
        <begin position="95"/>
        <end position="117"/>
    </location>
</feature>
<dbReference type="Gene3D" id="3.40.720.10">
    <property type="entry name" value="Alkaline Phosphatase, subunit A"/>
    <property type="match status" value="1"/>
</dbReference>
<evidence type="ECO:0000256" key="8">
    <source>
        <dbReference type="SAM" id="SignalP"/>
    </source>
</evidence>
<evidence type="ECO:0000256" key="6">
    <source>
        <dbReference type="ARBA" id="ARBA00022837"/>
    </source>
</evidence>
<gene>
    <name evidence="10" type="ORF">RZN69_09390</name>
</gene>
<comment type="similarity">
    <text evidence="2">Belongs to the sulfatase family.</text>
</comment>
<keyword evidence="6" id="KW-0106">Calcium</keyword>
<evidence type="ECO:0000256" key="7">
    <source>
        <dbReference type="SAM" id="MobiDB-lite"/>
    </source>
</evidence>
<feature type="signal peptide" evidence="8">
    <location>
        <begin position="1"/>
        <end position="18"/>
    </location>
</feature>
<keyword evidence="3" id="KW-0479">Metal-binding</keyword>
<evidence type="ECO:0000313" key="11">
    <source>
        <dbReference type="Proteomes" id="UP001304300"/>
    </source>
</evidence>
<evidence type="ECO:0000313" key="10">
    <source>
        <dbReference type="EMBL" id="WOO43303.1"/>
    </source>
</evidence>
<name>A0AAQ3LGA6_9BACT</name>
<accession>A0AAQ3LGA6</accession>
<reference evidence="10 11" key="1">
    <citation type="submission" date="2023-10" db="EMBL/GenBank/DDBJ databases">
        <title>Rubellicoccus peritrichatus gen. nov., sp. nov., isolated from an algae of coral reef tank.</title>
        <authorList>
            <person name="Luo J."/>
        </authorList>
    </citation>
    <scope>NUCLEOTIDE SEQUENCE [LARGE SCALE GENOMIC DNA]</scope>
    <source>
        <strain evidence="10 11">CR14</strain>
    </source>
</reference>
<dbReference type="Pfam" id="PF00884">
    <property type="entry name" value="Sulfatase"/>
    <property type="match status" value="1"/>
</dbReference>
<dbReference type="EMBL" id="CP136920">
    <property type="protein sequence ID" value="WOO43303.1"/>
    <property type="molecule type" value="Genomic_DNA"/>
</dbReference>
<sequence>MSVLWTLFCALAVQSALSARQPNIILIVADDLGWMDSSAYGSEFYQTSGIDRLAREGVLFTDAYSANPLCSPTRASILTGQYPSRLRFTAASGHSEKEMLDPKMGTSATPDKPAIIPQSRSRLPNEYLTYAEILQKAGYATAFMGKWHLGKGIYIPEKQGFEKVVGGRHHPGPPPPGHFFAPWNIDTIPDAPEGTHIADVLTDEAISFIKDHRREPFLLNLWYYDVHAPFQGKPELIDKYEQQVDPSYAQKSATMGAMIEAMDQNIERLLDELDKLGIRNDTIIIFSSDNGGNMYDIVDNTTPTNNAPLRSGKGNNYEGGVRVPLIVSWPGVSHPGTSSDAIISSVDFYPTILHMAGLPQEPDHHIDGVDFTSAIEGKPFDRGPTISHFPHYVPATDNLPNTSVRVGDYKFYRFYHDGENQKHRYELYNLKNDIGETKNLADAMPDKVAEMDAIIDRHIKEADVLYPIKNPAFNAKPVLGWQATGDVVLEANGSTLDITSEGGDPRFSTKQFNGIIGPVTAKFSMRSDSSGEGQFFWVNKAGRNFHRDQSATFKPKHDGRWHEYTVELPFSGKLKNLRLDPSRGLGRIEIKDLKLVDASGESISSNES</sequence>
<feature type="domain" description="Sulfatase N-terminal" evidence="9">
    <location>
        <begin position="22"/>
        <end position="357"/>
    </location>
</feature>
<keyword evidence="4 8" id="KW-0732">Signal</keyword>
<dbReference type="InterPro" id="IPR050738">
    <property type="entry name" value="Sulfatase"/>
</dbReference>
<evidence type="ECO:0000256" key="3">
    <source>
        <dbReference type="ARBA" id="ARBA00022723"/>
    </source>
</evidence>
<dbReference type="GO" id="GO:0004065">
    <property type="term" value="F:arylsulfatase activity"/>
    <property type="evidence" value="ECO:0007669"/>
    <property type="project" value="TreeGrafter"/>
</dbReference>
<dbReference type="GO" id="GO:0046872">
    <property type="term" value="F:metal ion binding"/>
    <property type="evidence" value="ECO:0007669"/>
    <property type="project" value="UniProtKB-KW"/>
</dbReference>
<dbReference type="CDD" id="cd16144">
    <property type="entry name" value="ARS_like"/>
    <property type="match status" value="1"/>
</dbReference>
<protein>
    <submittedName>
        <fullName evidence="10">Sulfatase</fullName>
    </submittedName>
</protein>
<dbReference type="KEGG" id="puo:RZN69_09390"/>
<dbReference type="Gene3D" id="3.30.1120.10">
    <property type="match status" value="1"/>
</dbReference>
<keyword evidence="11" id="KW-1185">Reference proteome</keyword>
<comment type="cofactor">
    <cofactor evidence="1">
        <name>Ca(2+)</name>
        <dbReference type="ChEBI" id="CHEBI:29108"/>
    </cofactor>
</comment>
<dbReference type="Proteomes" id="UP001304300">
    <property type="component" value="Chromosome"/>
</dbReference>
<dbReference type="InterPro" id="IPR000917">
    <property type="entry name" value="Sulfatase_N"/>
</dbReference>
<evidence type="ECO:0000256" key="5">
    <source>
        <dbReference type="ARBA" id="ARBA00022801"/>
    </source>
</evidence>
<evidence type="ECO:0000256" key="2">
    <source>
        <dbReference type="ARBA" id="ARBA00008779"/>
    </source>
</evidence>
<dbReference type="InterPro" id="IPR024607">
    <property type="entry name" value="Sulfatase_CS"/>
</dbReference>
<evidence type="ECO:0000259" key="9">
    <source>
        <dbReference type="Pfam" id="PF00884"/>
    </source>
</evidence>
<dbReference type="PANTHER" id="PTHR42693:SF42">
    <property type="entry name" value="ARYLSULFATASE G"/>
    <property type="match status" value="1"/>
</dbReference>
<keyword evidence="5" id="KW-0378">Hydrolase</keyword>
<dbReference type="PANTHER" id="PTHR42693">
    <property type="entry name" value="ARYLSULFATASE FAMILY MEMBER"/>
    <property type="match status" value="1"/>
</dbReference>
<evidence type="ECO:0000256" key="4">
    <source>
        <dbReference type="ARBA" id="ARBA00022729"/>
    </source>
</evidence>
<organism evidence="10 11">
    <name type="scientific">Rubellicoccus peritrichatus</name>
    <dbReference type="NCBI Taxonomy" id="3080537"/>
    <lineage>
        <taxon>Bacteria</taxon>
        <taxon>Pseudomonadati</taxon>
        <taxon>Verrucomicrobiota</taxon>
        <taxon>Opitutia</taxon>
        <taxon>Puniceicoccales</taxon>
        <taxon>Cerasicoccaceae</taxon>
        <taxon>Rubellicoccus</taxon>
    </lineage>
</organism>
<dbReference type="PROSITE" id="PS00523">
    <property type="entry name" value="SULFATASE_1"/>
    <property type="match status" value="1"/>
</dbReference>
<feature type="chain" id="PRO_5043013603" evidence="8">
    <location>
        <begin position="19"/>
        <end position="608"/>
    </location>
</feature>
<dbReference type="SUPFAM" id="SSF53649">
    <property type="entry name" value="Alkaline phosphatase-like"/>
    <property type="match status" value="1"/>
</dbReference>
<dbReference type="RefSeq" id="WP_317835851.1">
    <property type="nucleotide sequence ID" value="NZ_CP136920.1"/>
</dbReference>
<evidence type="ECO:0000256" key="1">
    <source>
        <dbReference type="ARBA" id="ARBA00001913"/>
    </source>
</evidence>